<evidence type="ECO:0000256" key="1">
    <source>
        <dbReference type="SAM" id="Phobius"/>
    </source>
</evidence>
<comment type="caution">
    <text evidence="2">The sequence shown here is derived from an EMBL/GenBank/DDBJ whole genome shotgun (WGS) entry which is preliminary data.</text>
</comment>
<dbReference type="EMBL" id="JAGRRH010000005">
    <property type="protein sequence ID" value="KAG7369900.1"/>
    <property type="molecule type" value="Genomic_DNA"/>
</dbReference>
<feature type="transmembrane region" description="Helical" evidence="1">
    <location>
        <begin position="242"/>
        <end position="262"/>
    </location>
</feature>
<evidence type="ECO:0000313" key="2">
    <source>
        <dbReference type="EMBL" id="KAG7369900.1"/>
    </source>
</evidence>
<feature type="transmembrane region" description="Helical" evidence="1">
    <location>
        <begin position="185"/>
        <end position="203"/>
    </location>
</feature>
<feature type="transmembrane region" description="Helical" evidence="1">
    <location>
        <begin position="282"/>
        <end position="303"/>
    </location>
</feature>
<name>A0A9K3LY27_9STRA</name>
<keyword evidence="1" id="KW-0812">Transmembrane</keyword>
<sequence>MTTISRVSDTTPPMASITQQKAKLFRQQSSYRFHEWRPWLTFFWLCHFSLSVMVIVWGGIHNHDTKYIPINVEALNDLNCSKGFVNVFASSKGDSDALVCCGENYSGNKYLKALEDGICNPPHFLFFVSRRLARFPEAWLLPLFPLFVRLLVQTIQKQASGISSNHNATTQSNNNIHYRLARRRFYFYVGIIQFRGWILYLLFDKLEEWIVASPGKDCWYEHLLHDNYHSCQGQGTDFSDHVVLYFAQILPIAFIEILHSFVEPFWIEKGTTTPATFMTMRLVPIILITGMVYLYVVTFMGAYKTALYFHTWPEIRNGYFVSLLVQVPLFLMQCTAFFDSTREYFFGYAS</sequence>
<reference evidence="2" key="1">
    <citation type="journal article" date="2021" name="Sci. Rep.">
        <title>Diploid genomic architecture of Nitzschia inconspicua, an elite biomass production diatom.</title>
        <authorList>
            <person name="Oliver A."/>
            <person name="Podell S."/>
            <person name="Pinowska A."/>
            <person name="Traller J.C."/>
            <person name="Smith S.R."/>
            <person name="McClure R."/>
            <person name="Beliaev A."/>
            <person name="Bohutskyi P."/>
            <person name="Hill E.A."/>
            <person name="Rabines A."/>
            <person name="Zheng H."/>
            <person name="Allen L.Z."/>
            <person name="Kuo A."/>
            <person name="Grigoriev I.V."/>
            <person name="Allen A.E."/>
            <person name="Hazlebeck D."/>
            <person name="Allen E.E."/>
        </authorList>
    </citation>
    <scope>NUCLEOTIDE SEQUENCE</scope>
    <source>
        <strain evidence="2">Hildebrandi</strain>
    </source>
</reference>
<gene>
    <name evidence="2" type="ORF">IV203_027646</name>
</gene>
<dbReference type="AlphaFoldDB" id="A0A9K3LY27"/>
<protein>
    <submittedName>
        <fullName evidence="2">Uncharacterized protein</fullName>
    </submittedName>
</protein>
<dbReference type="Proteomes" id="UP000693970">
    <property type="component" value="Unassembled WGS sequence"/>
</dbReference>
<evidence type="ECO:0000313" key="3">
    <source>
        <dbReference type="Proteomes" id="UP000693970"/>
    </source>
</evidence>
<dbReference type="OrthoDB" id="44864at2759"/>
<keyword evidence="3" id="KW-1185">Reference proteome</keyword>
<feature type="transmembrane region" description="Helical" evidence="1">
    <location>
        <begin position="318"/>
        <end position="338"/>
    </location>
</feature>
<reference evidence="2" key="2">
    <citation type="submission" date="2021-04" db="EMBL/GenBank/DDBJ databases">
        <authorList>
            <person name="Podell S."/>
        </authorList>
    </citation>
    <scope>NUCLEOTIDE SEQUENCE</scope>
    <source>
        <strain evidence="2">Hildebrandi</strain>
    </source>
</reference>
<feature type="transmembrane region" description="Helical" evidence="1">
    <location>
        <begin position="39"/>
        <end position="60"/>
    </location>
</feature>
<keyword evidence="1" id="KW-0472">Membrane</keyword>
<keyword evidence="1" id="KW-1133">Transmembrane helix</keyword>
<accession>A0A9K3LY27</accession>
<proteinExistence type="predicted"/>
<organism evidence="2 3">
    <name type="scientific">Nitzschia inconspicua</name>
    <dbReference type="NCBI Taxonomy" id="303405"/>
    <lineage>
        <taxon>Eukaryota</taxon>
        <taxon>Sar</taxon>
        <taxon>Stramenopiles</taxon>
        <taxon>Ochrophyta</taxon>
        <taxon>Bacillariophyta</taxon>
        <taxon>Bacillariophyceae</taxon>
        <taxon>Bacillariophycidae</taxon>
        <taxon>Bacillariales</taxon>
        <taxon>Bacillariaceae</taxon>
        <taxon>Nitzschia</taxon>
    </lineage>
</organism>